<dbReference type="EMBL" id="AZIL01000515">
    <property type="protein sequence ID" value="EWM27289.1"/>
    <property type="molecule type" value="Genomic_DNA"/>
</dbReference>
<evidence type="ECO:0000313" key="4">
    <source>
        <dbReference type="EMBL" id="EWM27289.1"/>
    </source>
</evidence>
<sequence>MDATDTTEGNSLVGPRGHYGAVELGHHEHLHDEADDTASINIFRHEQPRNVRTARGKVGIVVAVVIAVVLAALAVSAPSRTAKMPPPLKTPGPEASAEDPFLAATPGNDVAGPAPKDPVGWQDMVPKNVLNKTHGHTDSASHPPAEANHTQAHDHHGHNSTSSTHSKGNSTSSQPMPAKKGDVARNCSQEECTDYSGCDPASFPFVCVEGFAKGGCAKTQKAWENPGCGDFCTLAHCVEHAPGRVWSPAPLCLCGGRECRGLLGRGRLLAPRYFQRDLQEMLRPQDLRDALKPRAGKSAGRHQKLSVSVRNLLQAESRKFPGAFTTT</sequence>
<protein>
    <submittedName>
        <fullName evidence="4">Post-SET domain protein</fullName>
    </submittedName>
</protein>
<evidence type="ECO:0000256" key="2">
    <source>
        <dbReference type="SAM" id="Phobius"/>
    </source>
</evidence>
<dbReference type="InterPro" id="IPR003616">
    <property type="entry name" value="Post-SET_dom"/>
</dbReference>
<dbReference type="AlphaFoldDB" id="W7U3K5"/>
<gene>
    <name evidence="4" type="ORF">Naga_100080g13</name>
</gene>
<feature type="compositionally biased region" description="Low complexity" evidence="1">
    <location>
        <begin position="159"/>
        <end position="173"/>
    </location>
</feature>
<reference evidence="4 5" key="1">
    <citation type="journal article" date="2014" name="Mol. Plant">
        <title>Chromosome Scale Genome Assembly and Transcriptome Profiling of Nannochloropsis gaditana in Nitrogen Depletion.</title>
        <authorList>
            <person name="Corteggiani Carpinelli E."/>
            <person name="Telatin A."/>
            <person name="Vitulo N."/>
            <person name="Forcato C."/>
            <person name="D'Angelo M."/>
            <person name="Schiavon R."/>
            <person name="Vezzi A."/>
            <person name="Giacometti G.M."/>
            <person name="Morosinotto T."/>
            <person name="Valle G."/>
        </authorList>
    </citation>
    <scope>NUCLEOTIDE SEQUENCE [LARGE SCALE GENOMIC DNA]</scope>
    <source>
        <strain evidence="4 5">B-31</strain>
    </source>
</reference>
<organism evidence="4 5">
    <name type="scientific">Nannochloropsis gaditana</name>
    <dbReference type="NCBI Taxonomy" id="72520"/>
    <lineage>
        <taxon>Eukaryota</taxon>
        <taxon>Sar</taxon>
        <taxon>Stramenopiles</taxon>
        <taxon>Ochrophyta</taxon>
        <taxon>Eustigmatophyceae</taxon>
        <taxon>Eustigmatales</taxon>
        <taxon>Monodopsidaceae</taxon>
        <taxon>Nannochloropsis</taxon>
    </lineage>
</organism>
<feature type="domain" description="Post-SET" evidence="3">
    <location>
        <begin position="248"/>
        <end position="264"/>
    </location>
</feature>
<feature type="region of interest" description="Disordered" evidence="1">
    <location>
        <begin position="80"/>
        <end position="182"/>
    </location>
</feature>
<feature type="transmembrane region" description="Helical" evidence="2">
    <location>
        <begin position="58"/>
        <end position="77"/>
    </location>
</feature>
<keyword evidence="2" id="KW-0812">Transmembrane</keyword>
<accession>W7U3K5</accession>
<comment type="caution">
    <text evidence="4">The sequence shown here is derived from an EMBL/GenBank/DDBJ whole genome shotgun (WGS) entry which is preliminary data.</text>
</comment>
<evidence type="ECO:0000259" key="3">
    <source>
        <dbReference type="PROSITE" id="PS50868"/>
    </source>
</evidence>
<dbReference type="PROSITE" id="PS50868">
    <property type="entry name" value="POST_SET"/>
    <property type="match status" value="1"/>
</dbReference>
<name>W7U3K5_9STRA</name>
<dbReference type="Proteomes" id="UP000019335">
    <property type="component" value="Chromosome 7"/>
</dbReference>
<proteinExistence type="predicted"/>
<dbReference type="OrthoDB" id="10342591at2759"/>
<evidence type="ECO:0000313" key="5">
    <source>
        <dbReference type="Proteomes" id="UP000019335"/>
    </source>
</evidence>
<evidence type="ECO:0000256" key="1">
    <source>
        <dbReference type="SAM" id="MobiDB-lite"/>
    </source>
</evidence>
<keyword evidence="2" id="KW-1133">Transmembrane helix</keyword>
<keyword evidence="2" id="KW-0472">Membrane</keyword>
<keyword evidence="5" id="KW-1185">Reference proteome</keyword>